<keyword evidence="5" id="KW-0249">Electron transport</keyword>
<keyword evidence="6" id="KW-0408">Iron</keyword>
<dbReference type="InterPro" id="IPR005126">
    <property type="entry name" value="NapC/NirT_cyt_c_N"/>
</dbReference>
<comment type="subcellular location">
    <subcellularLocation>
        <location evidence="1">Cell envelope</location>
    </subcellularLocation>
</comment>
<proteinExistence type="predicted"/>
<reference evidence="11" key="1">
    <citation type="submission" date="2016-11" db="EMBL/GenBank/DDBJ databases">
        <authorList>
            <person name="Varghese N."/>
            <person name="Submissions S."/>
        </authorList>
    </citation>
    <scope>NUCLEOTIDE SEQUENCE [LARGE SCALE GENOMIC DNA]</scope>
    <source>
        <strain evidence="11">DSM 22212</strain>
    </source>
</reference>
<dbReference type="GO" id="GO:0030313">
    <property type="term" value="C:cell envelope"/>
    <property type="evidence" value="ECO:0007669"/>
    <property type="project" value="UniProtKB-SubCell"/>
</dbReference>
<sequence length="243" mass="27225">MIRLHRILLLGLLIGWPRLAWAAEGEMPGITSAELFRIVGIVAALLGIGWLVLSHWVLRDRLPRPFYHWAMLLGLFALPALALMGAFEFVFEETKTVASCNSCHVMEPFVQDLQDPHSATLAARHYRNKWIPENQCYACHTTYGLHGSLEAKRDGIRHWLLYVTRSWEEPIQYSGSYPNVNCLNCHGETDAFQRVPTHGALLTDLRADRVACTSCHGPPHPTPPERARLLSSATPVPSSGKMP</sequence>
<dbReference type="PANTHER" id="PTHR30333">
    <property type="entry name" value="CYTOCHROME C-TYPE PROTEIN"/>
    <property type="match status" value="1"/>
</dbReference>
<dbReference type="SUPFAM" id="SSF48695">
    <property type="entry name" value="Multiheme cytochromes"/>
    <property type="match status" value="1"/>
</dbReference>
<evidence type="ECO:0000256" key="6">
    <source>
        <dbReference type="ARBA" id="ARBA00023004"/>
    </source>
</evidence>
<evidence type="ECO:0000256" key="3">
    <source>
        <dbReference type="ARBA" id="ARBA00022617"/>
    </source>
</evidence>
<keyword evidence="11" id="KW-1185">Reference proteome</keyword>
<feature type="transmembrane region" description="Helical" evidence="8">
    <location>
        <begin position="38"/>
        <end position="58"/>
    </location>
</feature>
<evidence type="ECO:0000259" key="9">
    <source>
        <dbReference type="Pfam" id="PF03264"/>
    </source>
</evidence>
<dbReference type="STRING" id="633813.SAMN04488087_0695"/>
<dbReference type="InterPro" id="IPR036280">
    <property type="entry name" value="Multihaem_cyt_sf"/>
</dbReference>
<dbReference type="Pfam" id="PF03264">
    <property type="entry name" value="Cytochrom_NNT"/>
    <property type="match status" value="1"/>
</dbReference>
<keyword evidence="8" id="KW-0812">Transmembrane</keyword>
<dbReference type="Gene3D" id="1.10.3820.10">
    <property type="entry name" value="Di-heme elbow motif domain"/>
    <property type="match status" value="1"/>
</dbReference>
<dbReference type="OrthoDB" id="9782159at2"/>
<protein>
    <submittedName>
        <fullName evidence="10">NapC/NirT cytochrome c family, N-terminal region</fullName>
    </submittedName>
</protein>
<evidence type="ECO:0000256" key="7">
    <source>
        <dbReference type="SAM" id="MobiDB-lite"/>
    </source>
</evidence>
<evidence type="ECO:0000256" key="5">
    <source>
        <dbReference type="ARBA" id="ARBA00022982"/>
    </source>
</evidence>
<dbReference type="EMBL" id="FRAU01000001">
    <property type="protein sequence ID" value="SHK21749.1"/>
    <property type="molecule type" value="Genomic_DNA"/>
</dbReference>
<keyword evidence="3" id="KW-0349">Heme</keyword>
<accession>A0A1M6QN78</accession>
<dbReference type="GO" id="GO:0046872">
    <property type="term" value="F:metal ion binding"/>
    <property type="evidence" value="ECO:0007669"/>
    <property type="project" value="UniProtKB-KW"/>
</dbReference>
<evidence type="ECO:0000313" key="11">
    <source>
        <dbReference type="Proteomes" id="UP000185812"/>
    </source>
</evidence>
<dbReference type="InterPro" id="IPR051174">
    <property type="entry name" value="Cytochrome_c-type_ET"/>
</dbReference>
<evidence type="ECO:0000256" key="1">
    <source>
        <dbReference type="ARBA" id="ARBA00004196"/>
    </source>
</evidence>
<organism evidence="10 11">
    <name type="scientific">Rhodothermus profundi</name>
    <dbReference type="NCBI Taxonomy" id="633813"/>
    <lineage>
        <taxon>Bacteria</taxon>
        <taxon>Pseudomonadati</taxon>
        <taxon>Rhodothermota</taxon>
        <taxon>Rhodothermia</taxon>
        <taxon>Rhodothermales</taxon>
        <taxon>Rhodothermaceae</taxon>
        <taxon>Rhodothermus</taxon>
    </lineage>
</organism>
<keyword evidence="2" id="KW-0813">Transport</keyword>
<evidence type="ECO:0000256" key="2">
    <source>
        <dbReference type="ARBA" id="ARBA00022448"/>
    </source>
</evidence>
<evidence type="ECO:0000256" key="4">
    <source>
        <dbReference type="ARBA" id="ARBA00022723"/>
    </source>
</evidence>
<dbReference type="InterPro" id="IPR038266">
    <property type="entry name" value="NapC/NirT_cytc_sf"/>
</dbReference>
<dbReference type="AlphaFoldDB" id="A0A1M6QN78"/>
<name>A0A1M6QN78_9BACT</name>
<dbReference type="Proteomes" id="UP000185812">
    <property type="component" value="Unassembled WGS sequence"/>
</dbReference>
<evidence type="ECO:0000256" key="8">
    <source>
        <dbReference type="SAM" id="Phobius"/>
    </source>
</evidence>
<feature type="region of interest" description="Disordered" evidence="7">
    <location>
        <begin position="216"/>
        <end position="243"/>
    </location>
</feature>
<gene>
    <name evidence="10" type="ORF">SAMN04488087_0695</name>
</gene>
<feature type="domain" description="NapC/NirT cytochrome c N-terminal" evidence="9">
    <location>
        <begin position="69"/>
        <end position="216"/>
    </location>
</feature>
<keyword evidence="8" id="KW-0472">Membrane</keyword>
<evidence type="ECO:0000313" key="10">
    <source>
        <dbReference type="EMBL" id="SHK21749.1"/>
    </source>
</evidence>
<keyword evidence="4" id="KW-0479">Metal-binding</keyword>
<keyword evidence="8" id="KW-1133">Transmembrane helix</keyword>
<dbReference type="RefSeq" id="WP_072714531.1">
    <property type="nucleotide sequence ID" value="NZ_FRAU01000001.1"/>
</dbReference>
<feature type="transmembrane region" description="Helical" evidence="8">
    <location>
        <begin position="70"/>
        <end position="91"/>
    </location>
</feature>